<evidence type="ECO:0000313" key="2">
    <source>
        <dbReference type="EMBL" id="QQP91219.1"/>
    </source>
</evidence>
<dbReference type="EMBL" id="CP067420">
    <property type="protein sequence ID" value="QQP91219.1"/>
    <property type="molecule type" value="Genomic_DNA"/>
</dbReference>
<evidence type="ECO:0000313" key="3">
    <source>
        <dbReference type="Proteomes" id="UP000595197"/>
    </source>
</evidence>
<feature type="transmembrane region" description="Helical" evidence="1">
    <location>
        <begin position="20"/>
        <end position="50"/>
    </location>
</feature>
<organism evidence="2 3">
    <name type="scientific">Skermanella cutis</name>
    <dbReference type="NCBI Taxonomy" id="2775420"/>
    <lineage>
        <taxon>Bacteria</taxon>
        <taxon>Pseudomonadati</taxon>
        <taxon>Pseudomonadota</taxon>
        <taxon>Alphaproteobacteria</taxon>
        <taxon>Rhodospirillales</taxon>
        <taxon>Azospirillaceae</taxon>
        <taxon>Skermanella</taxon>
    </lineage>
</organism>
<keyword evidence="1" id="KW-1133">Transmembrane helix</keyword>
<accession>A0ABX7BAR6</accession>
<reference evidence="2" key="1">
    <citation type="submission" date="2021-02" db="EMBL/GenBank/DDBJ databases">
        <title>Skermanella TT6 skin isolate.</title>
        <authorList>
            <person name="Lee K."/>
            <person name="Ganzorig M."/>
        </authorList>
    </citation>
    <scope>NUCLEOTIDE SEQUENCE</scope>
    <source>
        <strain evidence="2">TT6</strain>
    </source>
</reference>
<keyword evidence="1" id="KW-0812">Transmembrane</keyword>
<protein>
    <recommendedName>
        <fullName evidence="4">Acyl-CoA synthetase</fullName>
    </recommendedName>
</protein>
<feature type="transmembrane region" description="Helical" evidence="1">
    <location>
        <begin position="98"/>
        <end position="124"/>
    </location>
</feature>
<gene>
    <name evidence="2" type="ORF">IGS68_08435</name>
</gene>
<proteinExistence type="predicted"/>
<keyword evidence="1" id="KW-0472">Membrane</keyword>
<dbReference type="Proteomes" id="UP000595197">
    <property type="component" value="Chromosome"/>
</dbReference>
<name>A0ABX7BAR6_9PROT</name>
<sequence length="159" mass="16792">MSRGGGKRGKGNSSGMVTALVILFPAGLIFLPSTILLAVGMIPTAVAYVVDRDPDKTAPMTVGALNFVGVVAFLIGLWQGGHTMGALSKVMSDPFSWLVMYGAAGMGWALYYGIPPAVAGWITLRAENRIAKRLGEQQELIAEWGPEVSGIVEEGKPEE</sequence>
<dbReference type="RefSeq" id="WP_201078904.1">
    <property type="nucleotide sequence ID" value="NZ_CP067420.1"/>
</dbReference>
<keyword evidence="3" id="KW-1185">Reference proteome</keyword>
<evidence type="ECO:0000256" key="1">
    <source>
        <dbReference type="SAM" id="Phobius"/>
    </source>
</evidence>
<feature type="transmembrane region" description="Helical" evidence="1">
    <location>
        <begin position="57"/>
        <end position="78"/>
    </location>
</feature>
<evidence type="ECO:0008006" key="4">
    <source>
        <dbReference type="Google" id="ProtNLM"/>
    </source>
</evidence>